<dbReference type="Proteomes" id="UP000587760">
    <property type="component" value="Unassembled WGS sequence"/>
</dbReference>
<keyword evidence="1" id="KW-0489">Methyltransferase</keyword>
<gene>
    <name evidence="1" type="ORF">HNR50_002842</name>
</gene>
<dbReference type="CDD" id="cd02440">
    <property type="entry name" value="AdoMet_MTases"/>
    <property type="match status" value="1"/>
</dbReference>
<dbReference type="InterPro" id="IPR029063">
    <property type="entry name" value="SAM-dependent_MTases_sf"/>
</dbReference>
<proteinExistence type="predicted"/>
<dbReference type="EMBL" id="JACHGJ010000005">
    <property type="protein sequence ID" value="MBB6481169.1"/>
    <property type="molecule type" value="Genomic_DNA"/>
</dbReference>
<dbReference type="GO" id="GO:0032259">
    <property type="term" value="P:methylation"/>
    <property type="evidence" value="ECO:0007669"/>
    <property type="project" value="UniProtKB-KW"/>
</dbReference>
<sequence length="212" mass="24789">MSESVIPELYKRYFIDKQDERRTLFKKLADKYKPGKGIYPGSFTHITPSFYIPDMTYVDSDKRIARFFRDPHVLAFLEQNKNYQGAVKFHGIQADFSHPLNVPDKSFDIMFSFYAGLISQDCKRYLKDGGILVCNNSHGDASIAYVDTDYKLEAVVNRRGDDFTISQMSLDQFFQKRDGTSIDREKVKQKLIGENFTKKAYAYIFRYRNPWT</sequence>
<dbReference type="SUPFAM" id="SSF53335">
    <property type="entry name" value="S-adenosyl-L-methionine-dependent methyltransferases"/>
    <property type="match status" value="1"/>
</dbReference>
<evidence type="ECO:0000313" key="1">
    <source>
        <dbReference type="EMBL" id="MBB6481169.1"/>
    </source>
</evidence>
<dbReference type="AlphaFoldDB" id="A0A841REA0"/>
<keyword evidence="1" id="KW-0808">Transferase</keyword>
<keyword evidence="2" id="KW-1185">Reference proteome</keyword>
<organism evidence="1 2">
    <name type="scientific">Spirochaeta isovalerica</name>
    <dbReference type="NCBI Taxonomy" id="150"/>
    <lineage>
        <taxon>Bacteria</taxon>
        <taxon>Pseudomonadati</taxon>
        <taxon>Spirochaetota</taxon>
        <taxon>Spirochaetia</taxon>
        <taxon>Spirochaetales</taxon>
        <taxon>Spirochaetaceae</taxon>
        <taxon>Spirochaeta</taxon>
    </lineage>
</organism>
<evidence type="ECO:0000313" key="2">
    <source>
        <dbReference type="Proteomes" id="UP000587760"/>
    </source>
</evidence>
<accession>A0A841REA0</accession>
<name>A0A841REA0_9SPIO</name>
<comment type="caution">
    <text evidence="1">The sequence shown here is derived from an EMBL/GenBank/DDBJ whole genome shotgun (WGS) entry which is preliminary data.</text>
</comment>
<dbReference type="RefSeq" id="WP_184747411.1">
    <property type="nucleotide sequence ID" value="NZ_JACHGJ010000005.1"/>
</dbReference>
<reference evidence="1 2" key="1">
    <citation type="submission" date="2020-08" db="EMBL/GenBank/DDBJ databases">
        <title>Genomic Encyclopedia of Type Strains, Phase IV (KMG-IV): sequencing the most valuable type-strain genomes for metagenomic binning, comparative biology and taxonomic classification.</title>
        <authorList>
            <person name="Goeker M."/>
        </authorList>
    </citation>
    <scope>NUCLEOTIDE SEQUENCE [LARGE SCALE GENOMIC DNA]</scope>
    <source>
        <strain evidence="1 2">DSM 2461</strain>
    </source>
</reference>
<dbReference type="Gene3D" id="3.40.50.150">
    <property type="entry name" value="Vaccinia Virus protein VP39"/>
    <property type="match status" value="1"/>
</dbReference>
<dbReference type="GO" id="GO:0008168">
    <property type="term" value="F:methyltransferase activity"/>
    <property type="evidence" value="ECO:0007669"/>
    <property type="project" value="UniProtKB-KW"/>
</dbReference>
<protein>
    <submittedName>
        <fullName evidence="1">SAM-dependent methyltransferase</fullName>
    </submittedName>
</protein>